<keyword evidence="1 2" id="KW-0597">Phosphoprotein</keyword>
<dbReference type="SMART" id="SM00448">
    <property type="entry name" value="REC"/>
    <property type="match status" value="1"/>
</dbReference>
<evidence type="ECO:0000313" key="4">
    <source>
        <dbReference type="EMBL" id="MBP3955662.1"/>
    </source>
</evidence>
<feature type="domain" description="Response regulatory" evidence="3">
    <location>
        <begin position="10"/>
        <end position="125"/>
    </location>
</feature>
<dbReference type="Pfam" id="PF00072">
    <property type="entry name" value="Response_reg"/>
    <property type="match status" value="1"/>
</dbReference>
<evidence type="ECO:0000256" key="1">
    <source>
        <dbReference type="ARBA" id="ARBA00022553"/>
    </source>
</evidence>
<name>A0ABS5BQD7_9BACT</name>
<dbReference type="CDD" id="cd00156">
    <property type="entry name" value="REC"/>
    <property type="match status" value="1"/>
</dbReference>
<dbReference type="InterPro" id="IPR050595">
    <property type="entry name" value="Bact_response_regulator"/>
</dbReference>
<dbReference type="EMBL" id="JAGKQQ010000001">
    <property type="protein sequence ID" value="MBP3955662.1"/>
    <property type="molecule type" value="Genomic_DNA"/>
</dbReference>
<keyword evidence="5" id="KW-1185">Reference proteome</keyword>
<comment type="caution">
    <text evidence="4">The sequence shown here is derived from an EMBL/GenBank/DDBJ whole genome shotgun (WGS) entry which is preliminary data.</text>
</comment>
<dbReference type="PANTHER" id="PTHR44591:SF3">
    <property type="entry name" value="RESPONSE REGULATORY DOMAIN-CONTAINING PROTEIN"/>
    <property type="match status" value="1"/>
</dbReference>
<reference evidence="4 5" key="1">
    <citation type="submission" date="2021-04" db="EMBL/GenBank/DDBJ databases">
        <authorList>
            <person name="Ivanova A."/>
        </authorList>
    </citation>
    <scope>NUCLEOTIDE SEQUENCE [LARGE SCALE GENOMIC DNA]</scope>
    <source>
        <strain evidence="4 5">G18</strain>
    </source>
</reference>
<accession>A0ABS5BQD7</accession>
<dbReference type="Gene3D" id="3.40.50.2300">
    <property type="match status" value="1"/>
</dbReference>
<organism evidence="4 5">
    <name type="scientific">Gemmata palustris</name>
    <dbReference type="NCBI Taxonomy" id="2822762"/>
    <lineage>
        <taxon>Bacteria</taxon>
        <taxon>Pseudomonadati</taxon>
        <taxon>Planctomycetota</taxon>
        <taxon>Planctomycetia</taxon>
        <taxon>Gemmatales</taxon>
        <taxon>Gemmataceae</taxon>
        <taxon>Gemmata</taxon>
    </lineage>
</organism>
<dbReference type="Proteomes" id="UP000676565">
    <property type="component" value="Unassembled WGS sequence"/>
</dbReference>
<feature type="modified residue" description="4-aspartylphosphate" evidence="2">
    <location>
        <position position="59"/>
    </location>
</feature>
<gene>
    <name evidence="4" type="ORF">J8F10_10255</name>
</gene>
<dbReference type="SUPFAM" id="SSF52172">
    <property type="entry name" value="CheY-like"/>
    <property type="match status" value="1"/>
</dbReference>
<protein>
    <submittedName>
        <fullName evidence="4">Response regulator</fullName>
    </submittedName>
</protein>
<dbReference type="PANTHER" id="PTHR44591">
    <property type="entry name" value="STRESS RESPONSE REGULATOR PROTEIN 1"/>
    <property type="match status" value="1"/>
</dbReference>
<dbReference type="InterPro" id="IPR001789">
    <property type="entry name" value="Sig_transdc_resp-reg_receiver"/>
</dbReference>
<evidence type="ECO:0000313" key="5">
    <source>
        <dbReference type="Proteomes" id="UP000676565"/>
    </source>
</evidence>
<sequence>MSSPDPSPPTVLVVDDEPLITHLLALTLGRAGFVVRTAGNGADALDAYRAGGIDLVVLDVQMPRPWDGPRTLAALRAVDPDVRAVFVSGSTGAYTHEELLARGALRVIAKPFPSLIRLVEDLRGLIPGAEPPVGTDDGASTSG</sequence>
<dbReference type="InterPro" id="IPR011006">
    <property type="entry name" value="CheY-like_superfamily"/>
</dbReference>
<dbReference type="RefSeq" id="WP_210653729.1">
    <property type="nucleotide sequence ID" value="NZ_JAGKQQ010000001.1"/>
</dbReference>
<proteinExistence type="predicted"/>
<dbReference type="PROSITE" id="PS50110">
    <property type="entry name" value="RESPONSE_REGULATORY"/>
    <property type="match status" value="1"/>
</dbReference>
<evidence type="ECO:0000259" key="3">
    <source>
        <dbReference type="PROSITE" id="PS50110"/>
    </source>
</evidence>
<evidence type="ECO:0000256" key="2">
    <source>
        <dbReference type="PROSITE-ProRule" id="PRU00169"/>
    </source>
</evidence>